<comment type="caution">
    <text evidence="7">The sequence shown here is derived from an EMBL/GenBank/DDBJ whole genome shotgun (WGS) entry which is preliminary data.</text>
</comment>
<protein>
    <submittedName>
        <fullName evidence="7">Rad53p</fullName>
    </submittedName>
</protein>
<dbReference type="InterPro" id="IPR051681">
    <property type="entry name" value="Ser/Thr_Kinases-Pseudokinases"/>
</dbReference>
<dbReference type="GO" id="GO:0004674">
    <property type="term" value="F:protein serine/threonine kinase activity"/>
    <property type="evidence" value="ECO:0007669"/>
    <property type="project" value="TreeGrafter"/>
</dbReference>
<dbReference type="InterPro" id="IPR011009">
    <property type="entry name" value="Kinase-like_dom_sf"/>
</dbReference>
<dbReference type="PROSITE" id="PS50011">
    <property type="entry name" value="PROTEIN_KINASE_DOM"/>
    <property type="match status" value="1"/>
</dbReference>
<keyword evidence="5" id="KW-0812">Transmembrane</keyword>
<dbReference type="SMART" id="SM00220">
    <property type="entry name" value="S_TKc"/>
    <property type="match status" value="1"/>
</dbReference>
<evidence type="ECO:0000256" key="5">
    <source>
        <dbReference type="SAM" id="Phobius"/>
    </source>
</evidence>
<keyword evidence="1" id="KW-0808">Transferase</keyword>
<organism evidence="7 8">
    <name type="scientific">Rhizophagus irregularis (strain DAOM 197198w)</name>
    <name type="common">Glomus intraradices</name>
    <dbReference type="NCBI Taxonomy" id="1432141"/>
    <lineage>
        <taxon>Eukaryota</taxon>
        <taxon>Fungi</taxon>
        <taxon>Fungi incertae sedis</taxon>
        <taxon>Mucoromycota</taxon>
        <taxon>Glomeromycotina</taxon>
        <taxon>Glomeromycetes</taxon>
        <taxon>Glomerales</taxon>
        <taxon>Glomeraceae</taxon>
        <taxon>Rhizophagus</taxon>
    </lineage>
</organism>
<keyword evidence="5" id="KW-0472">Membrane</keyword>
<gene>
    <name evidence="7" type="ORF">RirG_239180</name>
</gene>
<accession>A0A015I9S0</accession>
<dbReference type="HOGENOM" id="CLU_000288_7_8_1"/>
<dbReference type="Pfam" id="PF07714">
    <property type="entry name" value="PK_Tyr_Ser-Thr"/>
    <property type="match status" value="1"/>
</dbReference>
<dbReference type="InterPro" id="IPR001245">
    <property type="entry name" value="Ser-Thr/Tyr_kinase_cat_dom"/>
</dbReference>
<dbReference type="GO" id="GO:0005524">
    <property type="term" value="F:ATP binding"/>
    <property type="evidence" value="ECO:0007669"/>
    <property type="project" value="UniProtKB-KW"/>
</dbReference>
<dbReference type="Proteomes" id="UP000022910">
    <property type="component" value="Unassembled WGS sequence"/>
</dbReference>
<keyword evidence="5" id="KW-1133">Transmembrane helix</keyword>
<evidence type="ECO:0000256" key="1">
    <source>
        <dbReference type="ARBA" id="ARBA00022679"/>
    </source>
</evidence>
<evidence type="ECO:0000313" key="8">
    <source>
        <dbReference type="Proteomes" id="UP000022910"/>
    </source>
</evidence>
<dbReference type="EMBL" id="JEMT01028694">
    <property type="protein sequence ID" value="EXX53947.1"/>
    <property type="molecule type" value="Genomic_DNA"/>
</dbReference>
<proteinExistence type="predicted"/>
<keyword evidence="2" id="KW-0547">Nucleotide-binding</keyword>
<reference evidence="7 8" key="1">
    <citation type="submission" date="2014-02" db="EMBL/GenBank/DDBJ databases">
        <title>Single nucleus genome sequencing reveals high similarity among nuclei of an endomycorrhizal fungus.</title>
        <authorList>
            <person name="Lin K."/>
            <person name="Geurts R."/>
            <person name="Zhang Z."/>
            <person name="Limpens E."/>
            <person name="Saunders D.G."/>
            <person name="Mu D."/>
            <person name="Pang E."/>
            <person name="Cao H."/>
            <person name="Cha H."/>
            <person name="Lin T."/>
            <person name="Zhou Q."/>
            <person name="Shang Y."/>
            <person name="Li Y."/>
            <person name="Ivanov S."/>
            <person name="Sharma T."/>
            <person name="Velzen R.V."/>
            <person name="Ruijter N.D."/>
            <person name="Aanen D.K."/>
            <person name="Win J."/>
            <person name="Kamoun S."/>
            <person name="Bisseling T."/>
            <person name="Huang S."/>
        </authorList>
    </citation>
    <scope>NUCLEOTIDE SEQUENCE [LARGE SCALE GENOMIC DNA]</scope>
    <source>
        <strain evidence="8">DAOM197198w</strain>
    </source>
</reference>
<feature type="domain" description="Protein kinase" evidence="6">
    <location>
        <begin position="1590"/>
        <end position="1863"/>
    </location>
</feature>
<name>A0A015I9S0_RHIIW</name>
<dbReference type="PANTHER" id="PTHR44329">
    <property type="entry name" value="SERINE/THREONINE-PROTEIN KINASE TNNI3K-RELATED"/>
    <property type="match status" value="1"/>
</dbReference>
<dbReference type="InterPro" id="IPR000719">
    <property type="entry name" value="Prot_kinase_dom"/>
</dbReference>
<evidence type="ECO:0000256" key="2">
    <source>
        <dbReference type="ARBA" id="ARBA00022741"/>
    </source>
</evidence>
<dbReference type="Gene3D" id="1.10.510.10">
    <property type="entry name" value="Transferase(Phosphotransferase) domain 1"/>
    <property type="match status" value="1"/>
</dbReference>
<keyword evidence="3" id="KW-0418">Kinase</keyword>
<evidence type="ECO:0000256" key="3">
    <source>
        <dbReference type="ARBA" id="ARBA00022777"/>
    </source>
</evidence>
<dbReference type="SUPFAM" id="SSF56112">
    <property type="entry name" value="Protein kinase-like (PK-like)"/>
    <property type="match status" value="1"/>
</dbReference>
<feature type="transmembrane region" description="Helical" evidence="5">
    <location>
        <begin position="6"/>
        <end position="29"/>
    </location>
</feature>
<evidence type="ECO:0000259" key="6">
    <source>
        <dbReference type="PROSITE" id="PS50011"/>
    </source>
</evidence>
<evidence type="ECO:0000313" key="7">
    <source>
        <dbReference type="EMBL" id="EXX53947.1"/>
    </source>
</evidence>
<keyword evidence="4" id="KW-0067">ATP-binding</keyword>
<sequence length="1916" mass="230491">MMDISYISYTNIILIIFLIFIGILLNALVNNRYNGWYKQSQTNYLRKNFTNCISGNEKIDDFIQKQKIRDIAFEWIPYNQFKNIKEINENNSSFTAVYSAIWKDGPLYWCDLDEKYIRRSDDDVVLKYSHNIRSIGEFLDNVKQSLIINDNMIYGISQDQNTKDYIIVFQDIYCKKCNERYTNISYKWCKSCQIKDLTNLVSSGSEKIDNFIQERQIKINDYDFVFEWIPYNQFFIIEEMNEDSLSAIWIDVPLYCETQEGKYVRRSDKKIVLKYSHNLQNIDEFLNEVKAYSINFEVFGISQNPETEKYIMAFQEKKNKEYCIKCNKVYTNIFNKWCKQCSIIYFRKSFTDWTSGNEKIDNFIQERQIEINHSWSNVFEWIPYNQFNNIKEMNEDSISATWIDGPLYWETQEGKYVRRSDKKIVLKYSHNLQSIDEFLNEVKAYSNNFEVFGISQNPETEKYIMAFQEKQNKEYCIKCNKVYTNVFNKWCKQCSIIYFRKNFTDWTSGNEKIDNFIQERRIEINHSWSNVFEWIPYNQFNNIKKMYENNFFTTYLAIWMNGPLYWKTRERKYVRRSDKEIDLKYSHNLQSIDEFLNEVKAYSINFEVFGISQNPETEKYIMVFQEKQNREYCIKCNKVYTNIFNKWCKQCSIIYFRKSFTDWTSGNEKIDNFIQERQIEINHSWSNVFEWIPYNQFNNIKKMYENNFFTTYSAIWMNGPLYWDPWNKKFNRKFDIKVYLIYSHILQSIDKFLNEIKANSVLYGISRNPDTNDYIMILGIESYDPYHIKNFISINWSGNETIDNFIQERLEVNNSYVEWLPFNQFFNYSIINWSVNEIVFEWIPYDQFFDINEVDFFTVYLAKWEDGPLFWDKKIKKYNRKLNEIVLLKYFHNLQNIDKFLDKVKASLTKFKIYGISQNPNTKNYVIAYQDFCCRKCNIKYTDEYYKWCKICSVDYLKNISPKWTNGNIKIDKFIQEMRLKIGGYNDKIFEWIPFNQFINIKEVSKDDLFTLYSVKWKSGSLYWETWNKKCVRRSDKEIVFLKCPHNLQSIDEFLNEVKAYSINFEIFGISQSPYNRKYTIAFQEKKDKEYCIRCNKVYTNIDKKWCKQCSIIYLRKNFTNWTSGNKKVDSFIQEKQIEINYSWNNVFEWIPYNQFTNIKEMNEDNLSATWMDGPLYWETWNKKYIRRSGFEVVLRYLRNIQRIDEFLNKVEKSLIIKNNMIYGISQNPNTNYYIIVIQDINCEKCNKKYTNISYKWCKTCQIKDLLNWTSGNEKIDNFIQEKQIENNDPSDTVFEWIPYNQFNNIKEVNKDKFSTVYSAKWMDGPLFWEIRKKIYIRGSDKELALKYLHNLQNTEEFLNKVKQFLIIKNNMIYGISQDPNTKDYLIVFQDVYCEKCNEKYTNISYKWCKTCQIKDLLNWISGNEKIDNFIQKMQIEINDPLDVIFEWIPYNQFNDIKEVNKDKFSTVYSAKWTDGPLYWGIIWNNKKYIRESDKEVALKCSHNLQNNIDEFLSKVKQLLINKNMKIYGISQNPITREYIIVLQDVDYMRNLTKHWISGNEKIDNLIREMKSKINDSHDIIFDWIPYSQFYNIKEIDKGGFATVYAAIWKDGPSYYDSDKKQENKKVALKCLYNSLNITTEFLNEIKKYSVNNYGNNIIRIYGLSQNPDTKEYIMVLEYAEGGNFNNWMNKNYRNFSWFSKINTLYNISNGLKEIHQKKIVHRDLHTGNILFFINDISMFDCNMLSISDMGLCGEIGNVDKSKIYGVMPYVAPEVLSGKPYTQAADIYSFGMIMYFTATGKQPFSYCPHDKLLALDICNGIRPEINELEAPKYYIDLMKKYWDQNPENRPNSFEIYELVLQFQNNEYEIEEQFKEAEEYRKANLSSNENNQSAIHPQAVYISRSLNSFTDCLDCRI</sequence>
<dbReference type="PANTHER" id="PTHR44329:SF288">
    <property type="entry name" value="MITOGEN-ACTIVATED PROTEIN KINASE KINASE KINASE 20"/>
    <property type="match status" value="1"/>
</dbReference>
<evidence type="ECO:0000256" key="4">
    <source>
        <dbReference type="ARBA" id="ARBA00022840"/>
    </source>
</evidence>
<keyword evidence="8" id="KW-1185">Reference proteome</keyword>